<dbReference type="Gene3D" id="1.20.140.10">
    <property type="entry name" value="Butyryl-CoA Dehydrogenase, subunit A, domain 3"/>
    <property type="match status" value="1"/>
</dbReference>
<evidence type="ECO:0000259" key="7">
    <source>
        <dbReference type="Pfam" id="PF02771"/>
    </source>
</evidence>
<gene>
    <name evidence="8" type="ORF">NRB56_01140</name>
</gene>
<keyword evidence="3" id="KW-0285">Flavoprotein</keyword>
<evidence type="ECO:0000256" key="5">
    <source>
        <dbReference type="ARBA" id="ARBA00023002"/>
    </source>
</evidence>
<dbReference type="GO" id="GO:0003995">
    <property type="term" value="F:acyl-CoA dehydrogenase activity"/>
    <property type="evidence" value="ECO:0007669"/>
    <property type="project" value="TreeGrafter"/>
</dbReference>
<feature type="domain" description="Acyl-CoA dehydrogenase/oxidase C-terminal" evidence="6">
    <location>
        <begin position="206"/>
        <end position="336"/>
    </location>
</feature>
<dbReference type="PANTHER" id="PTHR43884">
    <property type="entry name" value="ACYL-COA DEHYDROGENASE"/>
    <property type="match status" value="1"/>
</dbReference>
<dbReference type="GO" id="GO:0050660">
    <property type="term" value="F:flavin adenine dinucleotide binding"/>
    <property type="evidence" value="ECO:0007669"/>
    <property type="project" value="InterPro"/>
</dbReference>
<dbReference type="Pfam" id="PF00441">
    <property type="entry name" value="Acyl-CoA_dh_1"/>
    <property type="match status" value="1"/>
</dbReference>
<dbReference type="PANTHER" id="PTHR43884:SF20">
    <property type="entry name" value="ACYL-COA DEHYDROGENASE FADE28"/>
    <property type="match status" value="1"/>
</dbReference>
<name>A0A7K0DFK8_9NOCA</name>
<dbReference type="Proteomes" id="UP000431401">
    <property type="component" value="Unassembled WGS sequence"/>
</dbReference>
<feature type="domain" description="Acyl-CoA dehydrogenase/oxidase N-terminal" evidence="7">
    <location>
        <begin position="13"/>
        <end position="116"/>
    </location>
</feature>
<sequence length="351" mass="37038">MSTIAERRELATTVRAALSRFGDRAVLRRAIDGDIGYDEQLWRVLCEQVGVAALAVPEEYGGVGAGLAESLIVVEELGRTLHTPPMLGSAVLGVWALLLSGDIEACARLLPGVAEGGLTLAVCWADSRGWDGFGVRVVDGKLSGTAHYVLDGDAADTLVVVTAAGVYEIDAGATGVTRRVAATMDVTRRLWEIGFDSAPARVLAGDGTTLASRLRDIAWVALAAEQVGAADYCLGVTVEYTGSRVQFGRPIGGFQALKHRMADLYVLVESARSVAYSAIAGLESGDRLAGAEVAAARIHCTEVFRTVAGEMIQLHGGIAITWEHDAHLFFKRAHADGELFGVPVRPVARTG</sequence>
<evidence type="ECO:0000256" key="1">
    <source>
        <dbReference type="ARBA" id="ARBA00001974"/>
    </source>
</evidence>
<comment type="similarity">
    <text evidence="2">Belongs to the acyl-CoA dehydrogenase family.</text>
</comment>
<dbReference type="InterPro" id="IPR037069">
    <property type="entry name" value="AcylCoA_DH/ox_N_sf"/>
</dbReference>
<evidence type="ECO:0000256" key="3">
    <source>
        <dbReference type="ARBA" id="ARBA00022630"/>
    </source>
</evidence>
<dbReference type="InterPro" id="IPR009100">
    <property type="entry name" value="AcylCoA_DH/oxidase_NM_dom_sf"/>
</dbReference>
<dbReference type="SUPFAM" id="SSF47203">
    <property type="entry name" value="Acyl-CoA dehydrogenase C-terminal domain-like"/>
    <property type="match status" value="1"/>
</dbReference>
<comment type="cofactor">
    <cofactor evidence="1">
        <name>FAD</name>
        <dbReference type="ChEBI" id="CHEBI:57692"/>
    </cofactor>
</comment>
<dbReference type="AlphaFoldDB" id="A0A7K0DFK8"/>
<keyword evidence="5 8" id="KW-0560">Oxidoreductase</keyword>
<evidence type="ECO:0000259" key="6">
    <source>
        <dbReference type="Pfam" id="PF00441"/>
    </source>
</evidence>
<evidence type="ECO:0000256" key="2">
    <source>
        <dbReference type="ARBA" id="ARBA00009347"/>
    </source>
</evidence>
<dbReference type="Gene3D" id="1.10.540.10">
    <property type="entry name" value="Acyl-CoA dehydrogenase/oxidase, N-terminal domain"/>
    <property type="match status" value="1"/>
</dbReference>
<accession>A0A7K0DFK8</accession>
<evidence type="ECO:0000313" key="8">
    <source>
        <dbReference type="EMBL" id="MQY24566.1"/>
    </source>
</evidence>
<evidence type="ECO:0000313" key="9">
    <source>
        <dbReference type="Proteomes" id="UP000431401"/>
    </source>
</evidence>
<dbReference type="Pfam" id="PF02771">
    <property type="entry name" value="Acyl-CoA_dh_N"/>
    <property type="match status" value="1"/>
</dbReference>
<dbReference type="EC" id="1.3.99.-" evidence="8"/>
<keyword evidence="4" id="KW-0274">FAD</keyword>
<comment type="caution">
    <text evidence="8">The sequence shown here is derived from an EMBL/GenBank/DDBJ whole genome shotgun (WGS) entry which is preliminary data.</text>
</comment>
<dbReference type="SUPFAM" id="SSF56645">
    <property type="entry name" value="Acyl-CoA dehydrogenase NM domain-like"/>
    <property type="match status" value="1"/>
</dbReference>
<proteinExistence type="inferred from homology"/>
<reference evidence="8 9" key="1">
    <citation type="submission" date="2019-10" db="EMBL/GenBank/DDBJ databases">
        <title>Nocardia macrotermitis sp. nov. and Nocardia aurantia sp. nov., isolated from the gut of fungus growing-termite Macrotermes natalensis.</title>
        <authorList>
            <person name="Benndorf R."/>
            <person name="Schwitalla J."/>
            <person name="Martin K."/>
            <person name="De Beer W."/>
            <person name="Kaster A.-K."/>
            <person name="Vollmers J."/>
            <person name="Poulsen M."/>
            <person name="Beemelmanns C."/>
        </authorList>
    </citation>
    <scope>NUCLEOTIDE SEQUENCE [LARGE SCALE GENOMIC DNA]</scope>
    <source>
        <strain evidence="8 9">RB56</strain>
    </source>
</reference>
<keyword evidence="9" id="KW-1185">Reference proteome</keyword>
<dbReference type="InterPro" id="IPR013786">
    <property type="entry name" value="AcylCoA_DH/ox_N"/>
</dbReference>
<protein>
    <submittedName>
        <fullName evidence="8">Putative acyl-CoA dehydrogenase fadE25</fullName>
        <ecNumber evidence="8">1.3.99.-</ecNumber>
    </submittedName>
</protein>
<dbReference type="InterPro" id="IPR009075">
    <property type="entry name" value="AcylCo_DH/oxidase_C"/>
</dbReference>
<dbReference type="RefSeq" id="WP_319942370.1">
    <property type="nucleotide sequence ID" value="NZ_WEGI01000001.1"/>
</dbReference>
<dbReference type="InterPro" id="IPR036250">
    <property type="entry name" value="AcylCo_DH-like_C"/>
</dbReference>
<evidence type="ECO:0000256" key="4">
    <source>
        <dbReference type="ARBA" id="ARBA00022827"/>
    </source>
</evidence>
<dbReference type="EMBL" id="WEGI01000001">
    <property type="protein sequence ID" value="MQY24566.1"/>
    <property type="molecule type" value="Genomic_DNA"/>
</dbReference>
<organism evidence="8 9">
    <name type="scientific">Nocardia aurantia</name>
    <dbReference type="NCBI Taxonomy" id="2585199"/>
    <lineage>
        <taxon>Bacteria</taxon>
        <taxon>Bacillati</taxon>
        <taxon>Actinomycetota</taxon>
        <taxon>Actinomycetes</taxon>
        <taxon>Mycobacteriales</taxon>
        <taxon>Nocardiaceae</taxon>
        <taxon>Nocardia</taxon>
    </lineage>
</organism>